<evidence type="ECO:0000256" key="2">
    <source>
        <dbReference type="SAM" id="SignalP"/>
    </source>
</evidence>
<keyword evidence="3" id="KW-1185">Reference proteome</keyword>
<keyword evidence="2" id="KW-0732">Signal</keyword>
<dbReference type="CTD" id="11156"/>
<dbReference type="GeneID" id="110214175"/>
<dbReference type="RefSeq" id="XP_020850595.1">
    <property type="nucleotide sequence ID" value="XM_020994936.1"/>
</dbReference>
<evidence type="ECO:0000313" key="3">
    <source>
        <dbReference type="Proteomes" id="UP000515140"/>
    </source>
</evidence>
<feature type="compositionally biased region" description="Low complexity" evidence="1">
    <location>
        <begin position="52"/>
        <end position="76"/>
    </location>
</feature>
<feature type="chain" id="PRO_5027655101" evidence="2">
    <location>
        <begin position="21"/>
        <end position="142"/>
    </location>
</feature>
<dbReference type="Proteomes" id="UP000515140">
    <property type="component" value="Unplaced"/>
</dbReference>
<dbReference type="AlphaFoldDB" id="A0A6P5KX73"/>
<evidence type="ECO:0000313" key="4">
    <source>
        <dbReference type="RefSeq" id="XP_020850595.1"/>
    </source>
</evidence>
<accession>A0A6P5KX73</accession>
<organism evidence="3 4">
    <name type="scientific">Phascolarctos cinereus</name>
    <name type="common">Koala</name>
    <dbReference type="NCBI Taxonomy" id="38626"/>
    <lineage>
        <taxon>Eukaryota</taxon>
        <taxon>Metazoa</taxon>
        <taxon>Chordata</taxon>
        <taxon>Craniata</taxon>
        <taxon>Vertebrata</taxon>
        <taxon>Euteleostomi</taxon>
        <taxon>Mammalia</taxon>
        <taxon>Metatheria</taxon>
        <taxon>Diprotodontia</taxon>
        <taxon>Phascolarctidae</taxon>
        <taxon>Phascolarctos</taxon>
    </lineage>
</organism>
<reference evidence="4" key="1">
    <citation type="submission" date="2025-08" db="UniProtKB">
        <authorList>
            <consortium name="RefSeq"/>
        </authorList>
    </citation>
    <scope>IDENTIFICATION</scope>
    <source>
        <tissue evidence="4">Spleen</tissue>
    </source>
</reference>
<feature type="signal peptide" evidence="2">
    <location>
        <begin position="1"/>
        <end position="20"/>
    </location>
</feature>
<name>A0A6P5KX73_PHACI</name>
<feature type="region of interest" description="Disordered" evidence="1">
    <location>
        <begin position="41"/>
        <end position="76"/>
    </location>
</feature>
<proteinExistence type="predicted"/>
<gene>
    <name evidence="4" type="primary">PTP4A3</name>
</gene>
<evidence type="ECO:0000256" key="1">
    <source>
        <dbReference type="SAM" id="MobiDB-lite"/>
    </source>
</evidence>
<protein>
    <submittedName>
        <fullName evidence="4">Protein tyrosine phosphatase type IVA 3 isoform X2</fullName>
    </submittedName>
</protein>
<sequence length="142" mass="14847">MYACVCSLVCLLALSLACQCHVPSRAAPDWFPAAVLRSHTHRAAPHSPAQPGPARCAAAQRRAAQPSSAQSSTSLRSAAQPLGGALIAPLCSALLRSPPLAGAPAVTQSCWPLNSPGFMETPVGSSFEYCHAQHRARRLEPL</sequence>